<keyword evidence="1" id="KW-0614">Plasmid</keyword>
<protein>
    <recommendedName>
        <fullName evidence="2">DUF3800 domain-containing protein</fullName>
    </recommendedName>
</protein>
<name>A0A7I9AXJ7_ECOLX</name>
<sequence length="32" mass="3576">MHFYVDETGHTGPNLFDHTQPVLSYGVLSSPE</sequence>
<accession>A0A7I9AXJ7</accession>
<evidence type="ECO:0000313" key="1">
    <source>
        <dbReference type="EMBL" id="CAD6025068.1"/>
    </source>
</evidence>
<evidence type="ECO:0008006" key="2">
    <source>
        <dbReference type="Google" id="ProtNLM"/>
    </source>
</evidence>
<dbReference type="EMBL" id="LR883003">
    <property type="protein sequence ID" value="CAD6025068.1"/>
    <property type="molecule type" value="Genomic_DNA"/>
</dbReference>
<geneLocation type="plasmid" evidence="1">
    <name>4</name>
</geneLocation>
<dbReference type="AlphaFoldDB" id="A0A7I9AXJ7"/>
<organism evidence="1">
    <name type="scientific">Escherichia coli</name>
    <dbReference type="NCBI Taxonomy" id="562"/>
    <lineage>
        <taxon>Bacteria</taxon>
        <taxon>Pseudomonadati</taxon>
        <taxon>Pseudomonadota</taxon>
        <taxon>Gammaproteobacteria</taxon>
        <taxon>Enterobacterales</taxon>
        <taxon>Enterobacteriaceae</taxon>
        <taxon>Escherichia</taxon>
    </lineage>
</organism>
<reference evidence="1" key="1">
    <citation type="submission" date="2020-09" db="EMBL/GenBank/DDBJ databases">
        <authorList>
            <person name="Page A."/>
            <person name="Bastkowski S."/>
        </authorList>
    </citation>
    <scope>NUCLEOTIDE SEQUENCE [LARGE SCALE GENOMIC DNA]</scope>
    <source>
        <strain evidence="1">L6_E562_ETEC</strain>
        <plasmid evidence="1">4</plasmid>
    </source>
</reference>
<proteinExistence type="predicted"/>
<gene>
    <name evidence="1" type="ORF">ETECE562_05180</name>
</gene>